<proteinExistence type="predicted"/>
<gene>
    <name evidence="2" type="ORF">ENM66_01775</name>
    <name evidence="1" type="ORF">ENP99_03040</name>
</gene>
<organism evidence="2">
    <name type="scientific">Ignisphaera aggregans</name>
    <dbReference type="NCBI Taxonomy" id="334771"/>
    <lineage>
        <taxon>Archaea</taxon>
        <taxon>Thermoproteota</taxon>
        <taxon>Thermoprotei</taxon>
        <taxon>Desulfurococcales</taxon>
        <taxon>Desulfurococcaceae</taxon>
        <taxon>Ignisphaera</taxon>
    </lineage>
</organism>
<dbReference type="EMBL" id="DRYQ01000021">
    <property type="protein sequence ID" value="HHQ50068.1"/>
    <property type="molecule type" value="Genomic_DNA"/>
</dbReference>
<accession>A0A7J3Z5S7</accession>
<reference evidence="2" key="1">
    <citation type="journal article" date="2020" name="mSystems">
        <title>Genome- and Community-Level Interaction Insights into Carbon Utilization and Element Cycling Functions of Hydrothermarchaeota in Hydrothermal Sediment.</title>
        <authorList>
            <person name="Zhou Z."/>
            <person name="Liu Y."/>
            <person name="Xu W."/>
            <person name="Pan J."/>
            <person name="Luo Z.H."/>
            <person name="Li M."/>
        </authorList>
    </citation>
    <scope>NUCLEOTIDE SEQUENCE [LARGE SCALE GENOMIC DNA]</scope>
    <source>
        <strain evidence="2">SpSt-1105</strain>
        <strain evidence="1">SpSt-27</strain>
    </source>
</reference>
<evidence type="ECO:0000313" key="1">
    <source>
        <dbReference type="EMBL" id="HEH31075.1"/>
    </source>
</evidence>
<dbReference type="AlphaFoldDB" id="A0A7J3Z5S7"/>
<protein>
    <submittedName>
        <fullName evidence="2">Uncharacterized protein</fullName>
    </submittedName>
</protein>
<name>A0A7J3Z5S7_9CREN</name>
<dbReference type="EMBL" id="DSLL01000031">
    <property type="protein sequence ID" value="HEH31075.1"/>
    <property type="molecule type" value="Genomic_DNA"/>
</dbReference>
<comment type="caution">
    <text evidence="2">The sequence shown here is derived from an EMBL/GenBank/DDBJ whole genome shotgun (WGS) entry which is preliminary data.</text>
</comment>
<sequence>MNIDVETLKGLLLQKGFEKVFIIERTHGCLLLLGRLREIDVIIGIYLGLHSIYAKIIESGEVLEPYWRCDYMEYFPQGLYAFSQTKNLEELAQTIVTKTEIILKRALSKAKANQ</sequence>
<evidence type="ECO:0000313" key="2">
    <source>
        <dbReference type="EMBL" id="HHQ50068.1"/>
    </source>
</evidence>